<evidence type="ECO:0000313" key="1">
    <source>
        <dbReference type="EMBL" id="KAK2867150.1"/>
    </source>
</evidence>
<protein>
    <submittedName>
        <fullName evidence="1">Uncharacterized protein</fullName>
    </submittedName>
</protein>
<reference evidence="1" key="1">
    <citation type="submission" date="2023-08" db="EMBL/GenBank/DDBJ databases">
        <title>Chromosome-level Genome Assembly of mud carp (Cirrhinus molitorella).</title>
        <authorList>
            <person name="Liu H."/>
        </authorList>
    </citation>
    <scope>NUCLEOTIDE SEQUENCE</scope>
    <source>
        <strain evidence="1">Prfri</strain>
        <tissue evidence="1">Muscle</tissue>
    </source>
</reference>
<sequence length="226" mass="25164">MWVYTLDPKPPWMKQSEILSSMEANGGGITMKGRASFPTLSVLEQEKPKPMCACREIRFPLCTSLMFVSVLGECERRRGGNISGSVSRRWPLGGRSHQKSQQKLLLLPLSGAPLSGITPLMLSIAEEEDGTESPHCSVSGSGWLPGGVSSTRHQALPEHPTLPPVYPCLLHTSSRAEMWRWHMKPTLRSSAERLFILDCGALDQRSKTKEVLVVYFRAPYRQVDMT</sequence>
<name>A0AA88THP4_9TELE</name>
<gene>
    <name evidence="1" type="ORF">Q8A67_025267</name>
</gene>
<comment type="caution">
    <text evidence="1">The sequence shown here is derived from an EMBL/GenBank/DDBJ whole genome shotgun (WGS) entry which is preliminary data.</text>
</comment>
<organism evidence="1 2">
    <name type="scientific">Cirrhinus molitorella</name>
    <name type="common">mud carp</name>
    <dbReference type="NCBI Taxonomy" id="172907"/>
    <lineage>
        <taxon>Eukaryota</taxon>
        <taxon>Metazoa</taxon>
        <taxon>Chordata</taxon>
        <taxon>Craniata</taxon>
        <taxon>Vertebrata</taxon>
        <taxon>Euteleostomi</taxon>
        <taxon>Actinopterygii</taxon>
        <taxon>Neopterygii</taxon>
        <taxon>Teleostei</taxon>
        <taxon>Ostariophysi</taxon>
        <taxon>Cypriniformes</taxon>
        <taxon>Cyprinidae</taxon>
        <taxon>Labeoninae</taxon>
        <taxon>Labeonini</taxon>
        <taxon>Cirrhinus</taxon>
    </lineage>
</organism>
<evidence type="ECO:0000313" key="2">
    <source>
        <dbReference type="Proteomes" id="UP001187343"/>
    </source>
</evidence>
<accession>A0AA88THP4</accession>
<dbReference type="EMBL" id="JAUYZG010000025">
    <property type="protein sequence ID" value="KAK2867150.1"/>
    <property type="molecule type" value="Genomic_DNA"/>
</dbReference>
<dbReference type="Proteomes" id="UP001187343">
    <property type="component" value="Unassembled WGS sequence"/>
</dbReference>
<proteinExistence type="predicted"/>
<keyword evidence="2" id="KW-1185">Reference proteome</keyword>
<dbReference type="AlphaFoldDB" id="A0AA88THP4"/>